<evidence type="ECO:0000256" key="4">
    <source>
        <dbReference type="PROSITE-ProRule" id="PRU01161"/>
    </source>
</evidence>
<dbReference type="EMBL" id="QSCO01000011">
    <property type="protein sequence ID" value="RGY06646.1"/>
    <property type="molecule type" value="Genomic_DNA"/>
</dbReference>
<protein>
    <submittedName>
        <fullName evidence="6 8">Patatin</fullName>
    </submittedName>
</protein>
<dbReference type="EMBL" id="JAKNDN010000005">
    <property type="protein sequence ID" value="MCG4958968.1"/>
    <property type="molecule type" value="Genomic_DNA"/>
</dbReference>
<dbReference type="PANTHER" id="PTHR14226">
    <property type="entry name" value="NEUROPATHY TARGET ESTERASE/SWISS CHEESE D.MELANOGASTER"/>
    <property type="match status" value="1"/>
</dbReference>
<evidence type="ECO:0000313" key="8">
    <source>
        <dbReference type="EMBL" id="RGU59039.1"/>
    </source>
</evidence>
<dbReference type="InterPro" id="IPR002641">
    <property type="entry name" value="PNPLA_dom"/>
</dbReference>
<organism evidence="8 12">
    <name type="scientific">Odoribacter splanchnicus</name>
    <dbReference type="NCBI Taxonomy" id="28118"/>
    <lineage>
        <taxon>Bacteria</taxon>
        <taxon>Pseudomonadati</taxon>
        <taxon>Bacteroidota</taxon>
        <taxon>Bacteroidia</taxon>
        <taxon>Bacteroidales</taxon>
        <taxon>Odoribacteraceae</taxon>
        <taxon>Odoribacter</taxon>
    </lineage>
</organism>
<evidence type="ECO:0000259" key="5">
    <source>
        <dbReference type="PROSITE" id="PS51635"/>
    </source>
</evidence>
<gene>
    <name evidence="9" type="ORF">DWW24_18240</name>
    <name evidence="8" type="ORF">DWW57_01205</name>
    <name evidence="10" type="ORF">DXA53_09005</name>
    <name evidence="6" type="ORF">L0P03_03735</name>
    <name evidence="7" type="ORF">PN645_17500</name>
</gene>
<dbReference type="PANTHER" id="PTHR14226:SF78">
    <property type="entry name" value="SLR0060 PROTEIN"/>
    <property type="match status" value="1"/>
</dbReference>
<reference evidence="6" key="2">
    <citation type="submission" date="2022-01" db="EMBL/GenBank/DDBJ databases">
        <title>Collection of gut derived symbiotic bacterial strains cultured from healthy donors.</title>
        <authorList>
            <person name="Lin H."/>
            <person name="Kohout C."/>
            <person name="Waligurski E."/>
            <person name="Pamer E.G."/>
        </authorList>
    </citation>
    <scope>NUCLEOTIDE SEQUENCE</scope>
    <source>
        <strain evidence="6">DFI.1.149</strain>
    </source>
</reference>
<dbReference type="GO" id="GO:0016042">
    <property type="term" value="P:lipid catabolic process"/>
    <property type="evidence" value="ECO:0007669"/>
    <property type="project" value="UniProtKB-UniRule"/>
</dbReference>
<keyword evidence="2 4" id="KW-0442">Lipid degradation</keyword>
<dbReference type="Gene3D" id="3.40.1090.10">
    <property type="entry name" value="Cytosolic phospholipase A2 catalytic domain"/>
    <property type="match status" value="2"/>
</dbReference>
<keyword evidence="1 4" id="KW-0378">Hydrolase</keyword>
<accession>A0A1Y3Y9Z5</accession>
<evidence type="ECO:0000313" key="11">
    <source>
        <dbReference type="Proteomes" id="UP000283426"/>
    </source>
</evidence>
<evidence type="ECO:0000256" key="1">
    <source>
        <dbReference type="ARBA" id="ARBA00022801"/>
    </source>
</evidence>
<dbReference type="PROSITE" id="PS51635">
    <property type="entry name" value="PNPLA"/>
    <property type="match status" value="1"/>
</dbReference>
<feature type="short sequence motif" description="GXGXXG" evidence="4">
    <location>
        <begin position="15"/>
        <end position="20"/>
    </location>
</feature>
<dbReference type="EMBL" id="QRYC01000001">
    <property type="protein sequence ID" value="RGU59039.1"/>
    <property type="molecule type" value="Genomic_DNA"/>
</dbReference>
<name>A0A1Y3Y9Z5_9BACT</name>
<dbReference type="InterPro" id="IPR050301">
    <property type="entry name" value="NTE"/>
</dbReference>
<reference evidence="7" key="3">
    <citation type="submission" date="2023-01" db="EMBL/GenBank/DDBJ databases">
        <title>Human gut microbiome strain richness.</title>
        <authorList>
            <person name="Chen-Liaw A."/>
        </authorList>
    </citation>
    <scope>NUCLEOTIDE SEQUENCE</scope>
    <source>
        <strain evidence="7">RTP21484st1_B7_RTP21484_190118</strain>
    </source>
</reference>
<keyword evidence="3 4" id="KW-0443">Lipid metabolism</keyword>
<feature type="short sequence motif" description="DGA/G" evidence="4">
    <location>
        <begin position="156"/>
        <end position="158"/>
    </location>
</feature>
<dbReference type="Proteomes" id="UP001199750">
    <property type="component" value="Unassembled WGS sequence"/>
</dbReference>
<dbReference type="Proteomes" id="UP000283426">
    <property type="component" value="Unassembled WGS sequence"/>
</dbReference>
<evidence type="ECO:0000313" key="9">
    <source>
        <dbReference type="EMBL" id="RGV19515.1"/>
    </source>
</evidence>
<dbReference type="RefSeq" id="WP_013610925.1">
    <property type="nucleotide sequence ID" value="NZ_CABJFF010000023.1"/>
</dbReference>
<dbReference type="Proteomes" id="UP000284434">
    <property type="component" value="Unassembled WGS sequence"/>
</dbReference>
<evidence type="ECO:0000313" key="6">
    <source>
        <dbReference type="EMBL" id="MCG4958968.1"/>
    </source>
</evidence>
<evidence type="ECO:0000313" key="13">
    <source>
        <dbReference type="Proteomes" id="UP000284434"/>
    </source>
</evidence>
<dbReference type="SUPFAM" id="SSF52151">
    <property type="entry name" value="FabD/lysophospholipase-like"/>
    <property type="match status" value="1"/>
</dbReference>
<dbReference type="Pfam" id="PF01734">
    <property type="entry name" value="Patatin"/>
    <property type="match status" value="1"/>
</dbReference>
<reference evidence="11 12" key="1">
    <citation type="submission" date="2018-08" db="EMBL/GenBank/DDBJ databases">
        <title>A genome reference for cultivated species of the human gut microbiota.</title>
        <authorList>
            <person name="Zou Y."/>
            <person name="Xue W."/>
            <person name="Luo G."/>
        </authorList>
    </citation>
    <scope>NUCLEOTIDE SEQUENCE [LARGE SCALE GENOMIC DNA]</scope>
    <source>
        <strain evidence="9 11">AF14-6AC</strain>
        <strain evidence="8 12">AF16-14</strain>
        <strain evidence="10 13">OF03-11</strain>
    </source>
</reference>
<feature type="active site" description="Proton acceptor" evidence="4">
    <location>
        <position position="156"/>
    </location>
</feature>
<evidence type="ECO:0000313" key="10">
    <source>
        <dbReference type="EMBL" id="RGY06646.1"/>
    </source>
</evidence>
<dbReference type="Proteomes" id="UP001212263">
    <property type="component" value="Unassembled WGS sequence"/>
</dbReference>
<feature type="active site" description="Nucleophile" evidence="4">
    <location>
        <position position="44"/>
    </location>
</feature>
<feature type="domain" description="PNPLA" evidence="5">
    <location>
        <begin position="11"/>
        <end position="169"/>
    </location>
</feature>
<dbReference type="EMBL" id="QRYW01000049">
    <property type="protein sequence ID" value="RGV19515.1"/>
    <property type="molecule type" value="Genomic_DNA"/>
</dbReference>
<dbReference type="GO" id="GO:0016787">
    <property type="term" value="F:hydrolase activity"/>
    <property type="evidence" value="ECO:0007669"/>
    <property type="project" value="UniProtKB-UniRule"/>
</dbReference>
<dbReference type="Proteomes" id="UP000284243">
    <property type="component" value="Unassembled WGS sequence"/>
</dbReference>
<evidence type="ECO:0000256" key="2">
    <source>
        <dbReference type="ARBA" id="ARBA00022963"/>
    </source>
</evidence>
<dbReference type="AlphaFoldDB" id="A0A1Y3Y9Z5"/>
<proteinExistence type="predicted"/>
<feature type="short sequence motif" description="GXSXG" evidence="4">
    <location>
        <begin position="42"/>
        <end position="46"/>
    </location>
</feature>
<evidence type="ECO:0000256" key="3">
    <source>
        <dbReference type="ARBA" id="ARBA00023098"/>
    </source>
</evidence>
<dbReference type="EMBL" id="JAQMRD010000031">
    <property type="protein sequence ID" value="MDB9224776.1"/>
    <property type="molecule type" value="Genomic_DNA"/>
</dbReference>
<sequence>MDTTPRYRLGLVLSGGGARGFAHIGVVQAMYEAGLRPDIISGTSAGSIVGAMIAAGHTPEECLNFFLGKKILHFARPTMSKKGIMIMNGMEERLAEFLHVKTFEELKIPLVITASDINGAVPVHFEKGELLPCIIASCSIPVVFTPREIDHVDYVDGGVFMNLPVRPIRKRCEKIIAVEINSIDTSEKITNMIGMAIRSFHLGLDRNTDIDRNMCDVFISPQNMTKYSMFDLEHIREIYEEGYLTAKRILKNSILQTRHQVLA</sequence>
<comment type="caution">
    <text evidence="8">The sequence shown here is derived from an EMBL/GenBank/DDBJ whole genome shotgun (WGS) entry which is preliminary data.</text>
</comment>
<evidence type="ECO:0000313" key="12">
    <source>
        <dbReference type="Proteomes" id="UP000284243"/>
    </source>
</evidence>
<dbReference type="CDD" id="cd07205">
    <property type="entry name" value="Pat_PNPLA6_PNPLA7_NTE1_like"/>
    <property type="match status" value="1"/>
</dbReference>
<dbReference type="InterPro" id="IPR016035">
    <property type="entry name" value="Acyl_Trfase/lysoPLipase"/>
</dbReference>
<dbReference type="GeneID" id="61273839"/>
<dbReference type="OMA" id="IGKYHFV"/>
<evidence type="ECO:0000313" key="7">
    <source>
        <dbReference type="EMBL" id="MDB9224776.1"/>
    </source>
</evidence>